<organism evidence="2 3">
    <name type="scientific">Luteolibacter luteus</name>
    <dbReference type="NCBI Taxonomy" id="2728835"/>
    <lineage>
        <taxon>Bacteria</taxon>
        <taxon>Pseudomonadati</taxon>
        <taxon>Verrucomicrobiota</taxon>
        <taxon>Verrucomicrobiia</taxon>
        <taxon>Verrucomicrobiales</taxon>
        <taxon>Verrucomicrobiaceae</taxon>
        <taxon>Luteolibacter</taxon>
    </lineage>
</organism>
<feature type="signal peptide" evidence="1">
    <location>
        <begin position="1"/>
        <end position="17"/>
    </location>
</feature>
<accession>A0A858RQG4</accession>
<dbReference type="KEGG" id="luo:HHL09_23530"/>
<evidence type="ECO:0000256" key="1">
    <source>
        <dbReference type="SAM" id="SignalP"/>
    </source>
</evidence>
<feature type="chain" id="PRO_5032836408" evidence="1">
    <location>
        <begin position="18"/>
        <end position="350"/>
    </location>
</feature>
<gene>
    <name evidence="2" type="ORF">HHL09_23530</name>
</gene>
<dbReference type="AlphaFoldDB" id="A0A858RQG4"/>
<dbReference type="EMBL" id="CP051774">
    <property type="protein sequence ID" value="QJE98628.1"/>
    <property type="molecule type" value="Genomic_DNA"/>
</dbReference>
<dbReference type="Proteomes" id="UP000501812">
    <property type="component" value="Chromosome"/>
</dbReference>
<proteinExistence type="predicted"/>
<keyword evidence="3" id="KW-1185">Reference proteome</keyword>
<dbReference type="RefSeq" id="WP_169457115.1">
    <property type="nucleotide sequence ID" value="NZ_CP051774.1"/>
</dbReference>
<evidence type="ECO:0000313" key="2">
    <source>
        <dbReference type="EMBL" id="QJE98628.1"/>
    </source>
</evidence>
<keyword evidence="1" id="KW-0732">Signal</keyword>
<reference evidence="2 3" key="1">
    <citation type="submission" date="2020-04" db="EMBL/GenBank/DDBJ databases">
        <title>Luteolibacter sp. G-1-1-1 isolated from soil.</title>
        <authorList>
            <person name="Dahal R.H."/>
        </authorList>
    </citation>
    <scope>NUCLEOTIDE SEQUENCE [LARGE SCALE GENOMIC DNA]</scope>
    <source>
        <strain evidence="2 3">G-1-1-1</strain>
    </source>
</reference>
<protein>
    <submittedName>
        <fullName evidence="2">Uncharacterized protein</fullName>
    </submittedName>
</protein>
<sequence>MKFHLLLGALLCSHAFAAGEGFTNFVRQTQQGTGVVWNMPVNPTGSSASQLLLEQGGSLFQLWTIEQATAKDYLLDQKVVGTYLPKADIVITTVDPDRDPVTGAPRTRADKPFSVKTTVSGLLSGANIPVAATKVLWEQHLASFGSTVNSITPAQATSGTPRSSTYLTANGTTTVTSGATSLPAVNGVAAKAKGQEHFVVHALADGALTQSQIASAYVHVWPVSSGEISGVMDDQKVRSKAPTLTIKVKDLYPESRTYLQIYEGRQVLGTKGVLMARELDYPNTQNISITPQDFSISDYDEYIKKDGTYTIELITETAFDSTRLDWVTFSIDRELEIRAQLTGLDDSEMK</sequence>
<name>A0A858RQG4_9BACT</name>
<evidence type="ECO:0000313" key="3">
    <source>
        <dbReference type="Proteomes" id="UP000501812"/>
    </source>
</evidence>